<dbReference type="PROSITE" id="PS50948">
    <property type="entry name" value="PAN"/>
    <property type="match status" value="1"/>
</dbReference>
<dbReference type="InterPro" id="IPR021820">
    <property type="entry name" value="S-locus_recpt_kinase_C"/>
</dbReference>
<dbReference type="CDD" id="cd01098">
    <property type="entry name" value="PAN_AP_plant"/>
    <property type="match status" value="1"/>
</dbReference>
<dbReference type="SMART" id="SM00220">
    <property type="entry name" value="S_TKc"/>
    <property type="match status" value="1"/>
</dbReference>
<evidence type="ECO:0000256" key="1">
    <source>
        <dbReference type="ARBA" id="ARBA00004251"/>
    </source>
</evidence>
<evidence type="ECO:0000256" key="7">
    <source>
        <dbReference type="ARBA" id="ARBA00022741"/>
    </source>
</evidence>
<dbReference type="InterPro" id="IPR001245">
    <property type="entry name" value="Ser-Thr/Tyr_kinase_cat_dom"/>
</dbReference>
<evidence type="ECO:0000259" key="15">
    <source>
        <dbReference type="PROSITE" id="PS50011"/>
    </source>
</evidence>
<dbReference type="Pfam" id="PF08276">
    <property type="entry name" value="PAN_2"/>
    <property type="match status" value="1"/>
</dbReference>
<dbReference type="Pfam" id="PF11883">
    <property type="entry name" value="DUF3403"/>
    <property type="match status" value="1"/>
</dbReference>
<keyword evidence="5" id="KW-0812">Transmembrane</keyword>
<feature type="region of interest" description="Disordered" evidence="14">
    <location>
        <begin position="1"/>
        <end position="31"/>
    </location>
</feature>
<evidence type="ECO:0000256" key="6">
    <source>
        <dbReference type="ARBA" id="ARBA00022729"/>
    </source>
</evidence>
<feature type="domain" description="Apple" evidence="16">
    <location>
        <begin position="241"/>
        <end position="323"/>
    </location>
</feature>
<dbReference type="SUPFAM" id="SSF56112">
    <property type="entry name" value="Protein kinase-like (PK-like)"/>
    <property type="match status" value="1"/>
</dbReference>
<comment type="subcellular location">
    <subcellularLocation>
        <location evidence="1">Cell membrane</location>
        <topology evidence="1">Single-pass type I membrane protein</topology>
    </subcellularLocation>
</comment>
<evidence type="ECO:0000256" key="10">
    <source>
        <dbReference type="ARBA" id="ARBA00022989"/>
    </source>
</evidence>
<dbReference type="GO" id="GO:0048544">
    <property type="term" value="P:recognition of pollen"/>
    <property type="evidence" value="ECO:0007669"/>
    <property type="project" value="InterPro"/>
</dbReference>
<keyword evidence="6" id="KW-0732">Signal</keyword>
<dbReference type="PROSITE" id="PS50011">
    <property type="entry name" value="PROTEIN_KINASE_DOM"/>
    <property type="match status" value="1"/>
</dbReference>
<accession>A0A7J0GNP7</accession>
<keyword evidence="9" id="KW-0067">ATP-binding</keyword>
<dbReference type="SUPFAM" id="SSF51110">
    <property type="entry name" value="alpha-D-mannose-specific plant lectins"/>
    <property type="match status" value="1"/>
</dbReference>
<dbReference type="EMBL" id="BJWL01000023">
    <property type="protein sequence ID" value="GFZ12436.1"/>
    <property type="molecule type" value="Genomic_DNA"/>
</dbReference>
<evidence type="ECO:0000256" key="14">
    <source>
        <dbReference type="SAM" id="MobiDB-lite"/>
    </source>
</evidence>
<keyword evidence="17" id="KW-0430">Lectin</keyword>
<dbReference type="InterPro" id="IPR008271">
    <property type="entry name" value="Ser/Thr_kinase_AS"/>
</dbReference>
<comment type="caution">
    <text evidence="17">The sequence shown here is derived from an EMBL/GenBank/DDBJ whole genome shotgun (WGS) entry which is preliminary data.</text>
</comment>
<dbReference type="InterPro" id="IPR003609">
    <property type="entry name" value="Pan_app"/>
</dbReference>
<reference evidence="17 18" key="1">
    <citation type="submission" date="2019-07" db="EMBL/GenBank/DDBJ databases">
        <title>De Novo Assembly of kiwifruit Actinidia rufa.</title>
        <authorList>
            <person name="Sugita-Konishi S."/>
            <person name="Sato K."/>
            <person name="Mori E."/>
            <person name="Abe Y."/>
            <person name="Kisaki G."/>
            <person name="Hamano K."/>
            <person name="Suezawa K."/>
            <person name="Otani M."/>
            <person name="Fukuda T."/>
            <person name="Manabe T."/>
            <person name="Gomi K."/>
            <person name="Tabuchi M."/>
            <person name="Akimitsu K."/>
            <person name="Kataoka I."/>
        </authorList>
    </citation>
    <scope>NUCLEOTIDE SEQUENCE [LARGE SCALE GENOMIC DNA]</scope>
    <source>
        <strain evidence="18">cv. Fuchu</strain>
    </source>
</reference>
<keyword evidence="3" id="KW-0723">Serine/threonine-protein kinase</keyword>
<dbReference type="AlphaFoldDB" id="A0A7J0GNP7"/>
<evidence type="ECO:0000256" key="9">
    <source>
        <dbReference type="ARBA" id="ARBA00022840"/>
    </source>
</evidence>
<keyword evidence="12" id="KW-1015">Disulfide bond</keyword>
<dbReference type="OrthoDB" id="785331at2759"/>
<dbReference type="GO" id="GO:0004674">
    <property type="term" value="F:protein serine/threonine kinase activity"/>
    <property type="evidence" value="ECO:0007669"/>
    <property type="project" value="UniProtKB-KW"/>
</dbReference>
<keyword evidence="8 17" id="KW-0418">Kinase</keyword>
<dbReference type="GO" id="GO:0005886">
    <property type="term" value="C:plasma membrane"/>
    <property type="evidence" value="ECO:0007669"/>
    <property type="project" value="UniProtKB-SubCell"/>
</dbReference>
<dbReference type="Gene3D" id="1.10.510.10">
    <property type="entry name" value="Transferase(Phosphotransferase) domain 1"/>
    <property type="match status" value="1"/>
</dbReference>
<dbReference type="PANTHER" id="PTHR27002">
    <property type="entry name" value="RECEPTOR-LIKE SERINE/THREONINE-PROTEIN KINASE SD1-8"/>
    <property type="match status" value="1"/>
</dbReference>
<evidence type="ECO:0000313" key="18">
    <source>
        <dbReference type="Proteomes" id="UP000585474"/>
    </source>
</evidence>
<evidence type="ECO:0000313" key="17">
    <source>
        <dbReference type="EMBL" id="GFZ12436.1"/>
    </source>
</evidence>
<dbReference type="InterPro" id="IPR036426">
    <property type="entry name" value="Bulb-type_lectin_dom_sf"/>
</dbReference>
<keyword evidence="2" id="KW-1003">Cell membrane</keyword>
<evidence type="ECO:0000256" key="13">
    <source>
        <dbReference type="ARBA" id="ARBA00023180"/>
    </source>
</evidence>
<organism evidence="17 18">
    <name type="scientific">Actinidia rufa</name>
    <dbReference type="NCBI Taxonomy" id="165716"/>
    <lineage>
        <taxon>Eukaryota</taxon>
        <taxon>Viridiplantae</taxon>
        <taxon>Streptophyta</taxon>
        <taxon>Embryophyta</taxon>
        <taxon>Tracheophyta</taxon>
        <taxon>Spermatophyta</taxon>
        <taxon>Magnoliopsida</taxon>
        <taxon>eudicotyledons</taxon>
        <taxon>Gunneridae</taxon>
        <taxon>Pentapetalae</taxon>
        <taxon>asterids</taxon>
        <taxon>Ericales</taxon>
        <taxon>Actinidiaceae</taxon>
        <taxon>Actinidia</taxon>
    </lineage>
</organism>
<protein>
    <submittedName>
        <fullName evidence="17">S-locus lectin protein kinase family protein</fullName>
    </submittedName>
</protein>
<proteinExistence type="predicted"/>
<dbReference type="InterPro" id="IPR000719">
    <property type="entry name" value="Prot_kinase_dom"/>
</dbReference>
<dbReference type="GO" id="GO:0030246">
    <property type="term" value="F:carbohydrate binding"/>
    <property type="evidence" value="ECO:0007669"/>
    <property type="project" value="UniProtKB-KW"/>
</dbReference>
<dbReference type="PANTHER" id="PTHR27002:SF851">
    <property type="entry name" value="G-TYPE LECTIN S-RECEPTOR-LIKE SERINE_THREONINE-PROTEIN KINASE SD1-1"/>
    <property type="match status" value="1"/>
</dbReference>
<dbReference type="Pfam" id="PF01453">
    <property type="entry name" value="B_lectin"/>
    <property type="match status" value="1"/>
</dbReference>
<dbReference type="Proteomes" id="UP000585474">
    <property type="component" value="Unassembled WGS sequence"/>
</dbReference>
<dbReference type="InterPro" id="IPR011009">
    <property type="entry name" value="Kinase-like_dom_sf"/>
</dbReference>
<evidence type="ECO:0000256" key="5">
    <source>
        <dbReference type="ARBA" id="ARBA00022692"/>
    </source>
</evidence>
<keyword evidence="7" id="KW-0547">Nucleotide-binding</keyword>
<keyword evidence="10" id="KW-1133">Transmembrane helix</keyword>
<name>A0A7J0GNP7_9ERIC</name>
<dbReference type="InterPro" id="IPR001480">
    <property type="entry name" value="Bulb-type_lectin_dom"/>
</dbReference>
<dbReference type="Gene3D" id="3.30.200.20">
    <property type="entry name" value="Phosphorylase Kinase, domain 1"/>
    <property type="match status" value="1"/>
</dbReference>
<dbReference type="InterPro" id="IPR000858">
    <property type="entry name" value="S_locus_glycoprot_dom"/>
</dbReference>
<keyword evidence="18" id="KW-1185">Reference proteome</keyword>
<evidence type="ECO:0000256" key="8">
    <source>
        <dbReference type="ARBA" id="ARBA00022777"/>
    </source>
</evidence>
<keyword evidence="13" id="KW-0325">Glycoprotein</keyword>
<dbReference type="FunFam" id="1.10.510.10:FF:001019">
    <property type="entry name" value="G-type lectin S-receptor-like serine/threonine-protein kinase B120"/>
    <property type="match status" value="1"/>
</dbReference>
<dbReference type="SMART" id="SM00473">
    <property type="entry name" value="PAN_AP"/>
    <property type="match status" value="1"/>
</dbReference>
<sequence length="644" mass="72742">MGCQQRSPPHRSLGGCFEGHPRRFPRPPQPDRGHYLVFQYVITISRKQFSCREASDSGNLVLKGANDQDVPENYIWQSFDYPSDTFLPGMKFGVDNVTGLARYLWSWTSNDDPAPGDYTYRMDPNGYPQYFLRKEDVKQFRSGPWNGIRFSGMPTIYSNPIYNFSFVMNQRETYFTYDLLNSSVVSRMVLNQIGVVQRMTWIEGSNSWVVHFTTEMTNCDMYAFCGPYGLCTVGNTPECNCLQGFEPKFPKDWGTDWSNGIRGLNVSMTLKECEAMCLKDCSCMAYANSDVNAGGSGCLLWFDELVDIREFTENGQDLYVRMAASELVLRQADHNGKKTTKIIVVSIVSTGTGTLEDGQEIAVKLLSKKSRQGDDEFKNEVICIAKLQHRNLVKLLGYCIQEEERILIYEYMPNNTWTPSFFDESRKMLLDWPKRFHIINGIARGLLYLHQDSRLRIIHRDLKGSNILLDCEMNPKISDFGLARVFGGNETEANTKRVVGTYGYMSPEYAIDGLFSVKSDVFSFGVLVLEIVSGKRNRGFCDPNHHLNLLGHGYGIDGSTHTKLNPSATSVAYDSRGFIMRATMPEDRPNMSSAVLMLGGEGALAQPKQPGFFTERNLPEAKSSQSEDETFSANMVTITVLEAR</sequence>
<dbReference type="GO" id="GO:0005524">
    <property type="term" value="F:ATP binding"/>
    <property type="evidence" value="ECO:0007669"/>
    <property type="project" value="UniProtKB-KW"/>
</dbReference>
<dbReference type="Pfam" id="PF00954">
    <property type="entry name" value="S_locus_glycop"/>
    <property type="match status" value="1"/>
</dbReference>
<keyword evidence="4" id="KW-0808">Transferase</keyword>
<gene>
    <name evidence="17" type="ORF">Acr_23g0008210</name>
</gene>
<keyword evidence="11" id="KW-0472">Membrane</keyword>
<evidence type="ECO:0000256" key="12">
    <source>
        <dbReference type="ARBA" id="ARBA00023157"/>
    </source>
</evidence>
<dbReference type="FunFam" id="3.30.200.20:FF:000910">
    <property type="entry name" value="Cysteine-rich receptor-like protein kinase 11"/>
    <property type="match status" value="1"/>
</dbReference>
<evidence type="ECO:0000256" key="4">
    <source>
        <dbReference type="ARBA" id="ARBA00022679"/>
    </source>
</evidence>
<feature type="domain" description="Protein kinase" evidence="15">
    <location>
        <begin position="329"/>
        <end position="612"/>
    </location>
</feature>
<dbReference type="PROSITE" id="PS00108">
    <property type="entry name" value="PROTEIN_KINASE_ST"/>
    <property type="match status" value="1"/>
</dbReference>
<evidence type="ECO:0000259" key="16">
    <source>
        <dbReference type="PROSITE" id="PS50948"/>
    </source>
</evidence>
<dbReference type="Pfam" id="PF07714">
    <property type="entry name" value="PK_Tyr_Ser-Thr"/>
    <property type="match status" value="1"/>
</dbReference>
<evidence type="ECO:0000256" key="2">
    <source>
        <dbReference type="ARBA" id="ARBA00022475"/>
    </source>
</evidence>
<evidence type="ECO:0000256" key="3">
    <source>
        <dbReference type="ARBA" id="ARBA00022527"/>
    </source>
</evidence>
<evidence type="ECO:0000256" key="11">
    <source>
        <dbReference type="ARBA" id="ARBA00023136"/>
    </source>
</evidence>